<organism evidence="3 4">
    <name type="scientific">Zophobas morio</name>
    <dbReference type="NCBI Taxonomy" id="2755281"/>
    <lineage>
        <taxon>Eukaryota</taxon>
        <taxon>Metazoa</taxon>
        <taxon>Ecdysozoa</taxon>
        <taxon>Arthropoda</taxon>
        <taxon>Hexapoda</taxon>
        <taxon>Insecta</taxon>
        <taxon>Pterygota</taxon>
        <taxon>Neoptera</taxon>
        <taxon>Endopterygota</taxon>
        <taxon>Coleoptera</taxon>
        <taxon>Polyphaga</taxon>
        <taxon>Cucujiformia</taxon>
        <taxon>Tenebrionidae</taxon>
        <taxon>Zophobas</taxon>
    </lineage>
</organism>
<accession>A0AA38M962</accession>
<dbReference type="Proteomes" id="UP001168821">
    <property type="component" value="Unassembled WGS sequence"/>
</dbReference>
<proteinExistence type="predicted"/>
<gene>
    <name evidence="3" type="ORF">Zmor_019752</name>
</gene>
<name>A0AA38M962_9CUCU</name>
<dbReference type="PANTHER" id="PTHR16019:SF5">
    <property type="entry name" value="BSD DOMAIN-CONTAINING PROTEIN 1"/>
    <property type="match status" value="1"/>
</dbReference>
<dbReference type="EMBL" id="JALNTZ010000006">
    <property type="protein sequence ID" value="KAJ3647903.1"/>
    <property type="molecule type" value="Genomic_DNA"/>
</dbReference>
<evidence type="ECO:0000259" key="2">
    <source>
        <dbReference type="PROSITE" id="PS50858"/>
    </source>
</evidence>
<feature type="domain" description="BSD" evidence="2">
    <location>
        <begin position="139"/>
        <end position="191"/>
    </location>
</feature>
<feature type="compositionally biased region" description="Polar residues" evidence="1">
    <location>
        <begin position="293"/>
        <end position="304"/>
    </location>
</feature>
<keyword evidence="4" id="KW-1185">Reference proteome</keyword>
<evidence type="ECO:0000313" key="4">
    <source>
        <dbReference type="Proteomes" id="UP001168821"/>
    </source>
</evidence>
<dbReference type="InterPro" id="IPR035925">
    <property type="entry name" value="BSD_dom_sf"/>
</dbReference>
<feature type="region of interest" description="Disordered" evidence="1">
    <location>
        <begin position="292"/>
        <end position="315"/>
    </location>
</feature>
<comment type="caution">
    <text evidence="3">The sequence shown here is derived from an EMBL/GenBank/DDBJ whole genome shotgun (WGS) entry which is preliminary data.</text>
</comment>
<feature type="compositionally biased region" description="Polar residues" evidence="1">
    <location>
        <begin position="257"/>
        <end position="272"/>
    </location>
</feature>
<dbReference type="AlphaFoldDB" id="A0AA38M962"/>
<feature type="compositionally biased region" description="Basic and acidic residues" evidence="1">
    <location>
        <begin position="306"/>
        <end position="315"/>
    </location>
</feature>
<reference evidence="3" key="1">
    <citation type="journal article" date="2023" name="G3 (Bethesda)">
        <title>Whole genome assemblies of Zophobas morio and Tenebrio molitor.</title>
        <authorList>
            <person name="Kaur S."/>
            <person name="Stinson S.A."/>
            <person name="diCenzo G.C."/>
        </authorList>
    </citation>
    <scope>NUCLEOTIDE SEQUENCE</scope>
    <source>
        <strain evidence="3">QUZm001</strain>
    </source>
</reference>
<sequence>MAEQDDNWFGSWLNAAKDKSSKVLEFVKKDLEEFGNVVRNEATLVVSSTGNAIERTLKLDSPDSTASSMKRSFSSFLGQMNTVLNPSPDDSDTEAILIVEDSETVTLTKLQRAVYELQKTDTTFTEDPDDELKKKFECWLEIVDDQLSEDRINKHLKSSVVLRNQYEKLVPDTVPHTLFWKRYLFKKALLEDDIAHQEAMEKKEKKEKSMTLENVKWEQEDFAPYIELTEEEQIKLLQEYEKEIKNKQDTATKPEKPSSTIPESCDSSSKVSLEQELKNSETKAINKVDSAISLETTSSNSSTDGDWEKISDVDK</sequence>
<dbReference type="SUPFAM" id="SSF140383">
    <property type="entry name" value="BSD domain-like"/>
    <property type="match status" value="1"/>
</dbReference>
<dbReference type="InterPro" id="IPR051494">
    <property type="entry name" value="BSD_domain-containing"/>
</dbReference>
<dbReference type="InterPro" id="IPR005607">
    <property type="entry name" value="BSD_dom"/>
</dbReference>
<dbReference type="Gene3D" id="1.10.3970.10">
    <property type="entry name" value="BSD domain"/>
    <property type="match status" value="1"/>
</dbReference>
<dbReference type="GO" id="GO:0005737">
    <property type="term" value="C:cytoplasm"/>
    <property type="evidence" value="ECO:0007669"/>
    <property type="project" value="TreeGrafter"/>
</dbReference>
<evidence type="ECO:0000256" key="1">
    <source>
        <dbReference type="SAM" id="MobiDB-lite"/>
    </source>
</evidence>
<evidence type="ECO:0000313" key="3">
    <source>
        <dbReference type="EMBL" id="KAJ3647903.1"/>
    </source>
</evidence>
<dbReference type="PANTHER" id="PTHR16019">
    <property type="entry name" value="SYNAPSE-ASSOCIATED PROTEIN"/>
    <property type="match status" value="1"/>
</dbReference>
<dbReference type="PROSITE" id="PS50858">
    <property type="entry name" value="BSD"/>
    <property type="match status" value="1"/>
</dbReference>
<protein>
    <recommendedName>
        <fullName evidence="2">BSD domain-containing protein</fullName>
    </recommendedName>
</protein>
<dbReference type="Pfam" id="PF03909">
    <property type="entry name" value="BSD"/>
    <property type="match status" value="1"/>
</dbReference>
<feature type="region of interest" description="Disordered" evidence="1">
    <location>
        <begin position="245"/>
        <end position="277"/>
    </location>
</feature>
<feature type="compositionally biased region" description="Basic and acidic residues" evidence="1">
    <location>
        <begin position="245"/>
        <end position="256"/>
    </location>
</feature>